<name>A0A9P5X356_9AGAR</name>
<dbReference type="EMBL" id="MU151440">
    <property type="protein sequence ID" value="KAF9443734.1"/>
    <property type="molecule type" value="Genomic_DNA"/>
</dbReference>
<keyword evidence="3" id="KW-1185">Reference proteome</keyword>
<feature type="region of interest" description="Disordered" evidence="1">
    <location>
        <begin position="61"/>
        <end position="133"/>
    </location>
</feature>
<evidence type="ECO:0000256" key="1">
    <source>
        <dbReference type="SAM" id="MobiDB-lite"/>
    </source>
</evidence>
<protein>
    <submittedName>
        <fullName evidence="2">Uncharacterized protein</fullName>
    </submittedName>
</protein>
<feature type="compositionally biased region" description="Low complexity" evidence="1">
    <location>
        <begin position="68"/>
        <end position="79"/>
    </location>
</feature>
<feature type="compositionally biased region" description="Basic residues" evidence="1">
    <location>
        <begin position="114"/>
        <end position="123"/>
    </location>
</feature>
<dbReference type="AlphaFoldDB" id="A0A9P5X356"/>
<feature type="compositionally biased region" description="Basic and acidic residues" evidence="1">
    <location>
        <begin position="236"/>
        <end position="248"/>
    </location>
</feature>
<gene>
    <name evidence="2" type="ORF">P691DRAFT_778702</name>
</gene>
<comment type="caution">
    <text evidence="2">The sequence shown here is derived from an EMBL/GenBank/DDBJ whole genome shotgun (WGS) entry which is preliminary data.</text>
</comment>
<evidence type="ECO:0000313" key="3">
    <source>
        <dbReference type="Proteomes" id="UP000807342"/>
    </source>
</evidence>
<feature type="non-terminal residue" evidence="2">
    <location>
        <position position="301"/>
    </location>
</feature>
<dbReference type="Proteomes" id="UP000807342">
    <property type="component" value="Unassembled WGS sequence"/>
</dbReference>
<proteinExistence type="predicted"/>
<feature type="compositionally biased region" description="Basic residues" evidence="1">
    <location>
        <begin position="280"/>
        <end position="289"/>
    </location>
</feature>
<feature type="region of interest" description="Disordered" evidence="1">
    <location>
        <begin position="226"/>
        <end position="301"/>
    </location>
</feature>
<sequence>MTWPVDANEQRWSGGYSYDPVGPSGSHQQPIDPVFVAPAPYFQAPLPPHFAQAHAADGYPHLQNHFTGGHSNSSGHRNSFPANSFNLPRSNASFSEGSRAFVPRTSDFGDDGRYRRRQPPRRPAHWEDDPYPASSSLRDSIIQAALILNGHQCLSGPGLSGHSPCSPTCWHSQTHNSAINRRMCDCSLHGPLPSCSCGVPHSTLTHVGPSTCRCYYHAPCDHRGPASVEPTVPLQPKDESRGEKKNSENQRSVVQQREEGRGKGGVGRWLASLLSTAKRVNPRLPKKSKNGTQLSEVEPKA</sequence>
<evidence type="ECO:0000313" key="2">
    <source>
        <dbReference type="EMBL" id="KAF9443734.1"/>
    </source>
</evidence>
<feature type="compositionally biased region" description="Polar residues" evidence="1">
    <location>
        <begin position="80"/>
        <end position="96"/>
    </location>
</feature>
<reference evidence="2" key="1">
    <citation type="submission" date="2020-11" db="EMBL/GenBank/DDBJ databases">
        <authorList>
            <consortium name="DOE Joint Genome Institute"/>
            <person name="Ahrendt S."/>
            <person name="Riley R."/>
            <person name="Andreopoulos W."/>
            <person name="Labutti K."/>
            <person name="Pangilinan J."/>
            <person name="Ruiz-Duenas F.J."/>
            <person name="Barrasa J.M."/>
            <person name="Sanchez-Garcia M."/>
            <person name="Camarero S."/>
            <person name="Miyauchi S."/>
            <person name="Serrano A."/>
            <person name="Linde D."/>
            <person name="Babiker R."/>
            <person name="Drula E."/>
            <person name="Ayuso-Fernandez I."/>
            <person name="Pacheco R."/>
            <person name="Padilla G."/>
            <person name="Ferreira P."/>
            <person name="Barriuso J."/>
            <person name="Kellner H."/>
            <person name="Castanera R."/>
            <person name="Alfaro M."/>
            <person name="Ramirez L."/>
            <person name="Pisabarro A.G."/>
            <person name="Kuo A."/>
            <person name="Tritt A."/>
            <person name="Lipzen A."/>
            <person name="He G."/>
            <person name="Yan M."/>
            <person name="Ng V."/>
            <person name="Cullen D."/>
            <person name="Martin F."/>
            <person name="Rosso M.-N."/>
            <person name="Henrissat B."/>
            <person name="Hibbett D."/>
            <person name="Martinez A.T."/>
            <person name="Grigoriev I.V."/>
        </authorList>
    </citation>
    <scope>NUCLEOTIDE SEQUENCE</scope>
    <source>
        <strain evidence="2">MF-IS2</strain>
    </source>
</reference>
<accession>A0A9P5X356</accession>
<organism evidence="2 3">
    <name type="scientific">Macrolepiota fuliginosa MF-IS2</name>
    <dbReference type="NCBI Taxonomy" id="1400762"/>
    <lineage>
        <taxon>Eukaryota</taxon>
        <taxon>Fungi</taxon>
        <taxon>Dikarya</taxon>
        <taxon>Basidiomycota</taxon>
        <taxon>Agaricomycotina</taxon>
        <taxon>Agaricomycetes</taxon>
        <taxon>Agaricomycetidae</taxon>
        <taxon>Agaricales</taxon>
        <taxon>Agaricineae</taxon>
        <taxon>Agaricaceae</taxon>
        <taxon>Macrolepiota</taxon>
    </lineage>
</organism>
<feature type="region of interest" description="Disordered" evidence="1">
    <location>
        <begin position="1"/>
        <end position="32"/>
    </location>
</feature>